<dbReference type="InterPro" id="IPR036055">
    <property type="entry name" value="LDL_receptor-like_sf"/>
</dbReference>
<feature type="domain" description="EGF-like" evidence="16">
    <location>
        <begin position="205"/>
        <end position="241"/>
    </location>
</feature>
<evidence type="ECO:0000256" key="10">
    <source>
        <dbReference type="ARBA" id="ARBA00023157"/>
    </source>
</evidence>
<dbReference type="SMART" id="SM00192">
    <property type="entry name" value="LDLa"/>
    <property type="match status" value="3"/>
</dbReference>
<dbReference type="SUPFAM" id="SSF63825">
    <property type="entry name" value="YWTD domain"/>
    <property type="match status" value="2"/>
</dbReference>
<feature type="domain" description="EGF-like" evidence="16">
    <location>
        <begin position="52"/>
        <end position="88"/>
    </location>
</feature>
<dbReference type="PROSITE" id="PS50068">
    <property type="entry name" value="LDLRA_2"/>
    <property type="match status" value="3"/>
</dbReference>
<feature type="domain" description="EGF-like" evidence="16">
    <location>
        <begin position="165"/>
        <end position="201"/>
    </location>
</feature>
<evidence type="ECO:0000256" key="9">
    <source>
        <dbReference type="ARBA" id="ARBA00023136"/>
    </source>
</evidence>
<keyword evidence="5" id="KW-0732">Signal</keyword>
<reference evidence="17 18" key="1">
    <citation type="journal article" date="2013" name="Genome Biol.">
        <title>Draft genome of the mountain pine beetle, Dendroctonus ponderosae Hopkins, a major forest pest.</title>
        <authorList>
            <person name="Keeling C.I."/>
            <person name="Yuen M.M."/>
            <person name="Liao N.Y."/>
            <person name="Docking T.R."/>
            <person name="Chan S.K."/>
            <person name="Taylor G.A."/>
            <person name="Palmquist D.L."/>
            <person name="Jackman S.D."/>
            <person name="Nguyen A."/>
            <person name="Li M."/>
            <person name="Henderson H."/>
            <person name="Janes J.K."/>
            <person name="Zhao Y."/>
            <person name="Pandoh P."/>
            <person name="Moore R."/>
            <person name="Sperling F.A."/>
            <person name="Huber D.P."/>
            <person name="Birol I."/>
            <person name="Jones S.J."/>
            <person name="Bohlmann J."/>
        </authorList>
    </citation>
    <scope>NUCLEOTIDE SEQUENCE</scope>
</reference>
<evidence type="ECO:0000256" key="14">
    <source>
        <dbReference type="PROSITE-ProRule" id="PRU00461"/>
    </source>
</evidence>
<evidence type="ECO:0000259" key="16">
    <source>
        <dbReference type="SMART" id="SM00181"/>
    </source>
</evidence>
<feature type="disulfide bond" evidence="13">
    <location>
        <begin position="53"/>
        <end position="65"/>
    </location>
</feature>
<proteinExistence type="predicted"/>
<dbReference type="PANTHER" id="PTHR22722:SF5">
    <property type="entry name" value="LOW-DENSITY LIPOPROTEIN RECEPTOR-RELATED PROTEIN 1B"/>
    <property type="match status" value="1"/>
</dbReference>
<evidence type="ECO:0000256" key="12">
    <source>
        <dbReference type="ARBA" id="ARBA00023180"/>
    </source>
</evidence>
<dbReference type="Gene3D" id="4.10.400.10">
    <property type="entry name" value="Low-density Lipoprotein Receptor"/>
    <property type="match status" value="3"/>
</dbReference>
<feature type="disulfide bond" evidence="13">
    <location>
        <begin position="60"/>
        <end position="78"/>
    </location>
</feature>
<dbReference type="PRINTS" id="PR00261">
    <property type="entry name" value="LDLRECEPTOR"/>
</dbReference>
<feature type="repeat" description="LDL-receptor class B" evidence="14">
    <location>
        <begin position="336"/>
        <end position="378"/>
    </location>
</feature>
<dbReference type="STRING" id="77166.U4UIG3"/>
<keyword evidence="10 13" id="KW-1015">Disulfide bond</keyword>
<feature type="disulfide bond" evidence="13">
    <location>
        <begin position="72"/>
        <end position="87"/>
    </location>
</feature>
<dbReference type="Pfam" id="PF00058">
    <property type="entry name" value="Ldl_recept_b"/>
    <property type="match status" value="2"/>
</dbReference>
<dbReference type="AlphaFoldDB" id="U4UIG3"/>
<keyword evidence="3" id="KW-0254">Endocytosis</keyword>
<evidence type="ECO:0000256" key="7">
    <source>
        <dbReference type="ARBA" id="ARBA00022837"/>
    </source>
</evidence>
<dbReference type="InterPro" id="IPR000033">
    <property type="entry name" value="LDLR_classB_rpt"/>
</dbReference>
<dbReference type="SMART" id="SM00179">
    <property type="entry name" value="EGF_CA"/>
    <property type="match status" value="3"/>
</dbReference>
<dbReference type="PANTHER" id="PTHR22722">
    <property type="entry name" value="LOW-DENSITY LIPOPROTEIN RECEPTOR-RELATED PROTEIN 2-RELATED"/>
    <property type="match status" value="1"/>
</dbReference>
<evidence type="ECO:0000256" key="8">
    <source>
        <dbReference type="ARBA" id="ARBA00022989"/>
    </source>
</evidence>
<keyword evidence="12" id="KW-0325">Glycoprotein</keyword>
<feature type="domain" description="EGF-like calcium-binding" evidence="15">
    <location>
        <begin position="162"/>
        <end position="201"/>
    </location>
</feature>
<dbReference type="SUPFAM" id="SSF57184">
    <property type="entry name" value="Growth factor receptor domain"/>
    <property type="match status" value="1"/>
</dbReference>
<dbReference type="GO" id="GO:0043235">
    <property type="term" value="C:receptor complex"/>
    <property type="evidence" value="ECO:0007669"/>
    <property type="project" value="TreeGrafter"/>
</dbReference>
<dbReference type="GO" id="GO:0005509">
    <property type="term" value="F:calcium ion binding"/>
    <property type="evidence" value="ECO:0007669"/>
    <property type="project" value="InterPro"/>
</dbReference>
<feature type="disulfide bond" evidence="13">
    <location>
        <begin position="33"/>
        <end position="48"/>
    </location>
</feature>
<dbReference type="SUPFAM" id="SSF57424">
    <property type="entry name" value="LDL receptor-like module"/>
    <property type="match status" value="2"/>
</dbReference>
<evidence type="ECO:0000256" key="1">
    <source>
        <dbReference type="ARBA" id="ARBA00004167"/>
    </source>
</evidence>
<dbReference type="Gene3D" id="2.10.25.10">
    <property type="entry name" value="Laminin"/>
    <property type="match status" value="2"/>
</dbReference>
<evidence type="ECO:0000259" key="15">
    <source>
        <dbReference type="SMART" id="SM00179"/>
    </source>
</evidence>
<evidence type="ECO:0000256" key="2">
    <source>
        <dbReference type="ARBA" id="ARBA00022536"/>
    </source>
</evidence>
<comment type="subcellular location">
    <subcellularLocation>
        <location evidence="1">Membrane</location>
        <topology evidence="1">Single-pass membrane protein</topology>
    </subcellularLocation>
</comment>
<feature type="repeat" description="LDL-receptor class B" evidence="14">
    <location>
        <begin position="379"/>
        <end position="427"/>
    </location>
</feature>
<keyword evidence="11" id="KW-0675">Receptor</keyword>
<evidence type="ECO:0000256" key="4">
    <source>
        <dbReference type="ARBA" id="ARBA00022692"/>
    </source>
</evidence>
<dbReference type="InterPro" id="IPR011042">
    <property type="entry name" value="6-blade_b-propeller_TolB-like"/>
</dbReference>
<dbReference type="SMART" id="SM00135">
    <property type="entry name" value="LY"/>
    <property type="match status" value="7"/>
</dbReference>
<dbReference type="InterPro" id="IPR000742">
    <property type="entry name" value="EGF"/>
</dbReference>
<dbReference type="InterPro" id="IPR023415">
    <property type="entry name" value="LDLR_class-A_CS"/>
</dbReference>
<keyword evidence="8" id="KW-1133">Transmembrane helix</keyword>
<dbReference type="GO" id="GO:0005886">
    <property type="term" value="C:plasma membrane"/>
    <property type="evidence" value="ECO:0007669"/>
    <property type="project" value="TreeGrafter"/>
</dbReference>
<dbReference type="Gene3D" id="2.120.10.30">
    <property type="entry name" value="TolB, C-terminal domain"/>
    <property type="match status" value="3"/>
</dbReference>
<keyword evidence="7" id="KW-0106">Calcium</keyword>
<dbReference type="InterPro" id="IPR002172">
    <property type="entry name" value="LDrepeatLR_classA_rpt"/>
</dbReference>
<dbReference type="PROSITE" id="PS51120">
    <property type="entry name" value="LDLRB"/>
    <property type="match status" value="4"/>
</dbReference>
<sequence length="804" mass="89377">MDGSDEIDCIQCNPETQIECYPRTECLPSGLRCDGKIDCPDGTDEQDCGRKHCESNEFTCSNFECIPKMFVCDSDLDCLDGSDEVKCDASKMHNNTDGQQKMNCMAPRKLCDNDTKCISPAQMCDNRQGKLCDNGTKCITMQQLCDATADCLDESDEGMRCSEDLCAHSFICSHECHNAPDGVVCSCPPYLHLQADRTHCLETHPCEAWGVCSQKCIPRGSRYKCTCVDGYVLQDDGFTCKSSEMGRPFVTFSNRHELRGVDLHTFSQKSFISSLKNTITLDFYHSNGTDMLFWTDVIDDKIFRGTIVGGSLGNIEVVVNAGLSTAEGLAVDWIGQNLYWVESNLDQIEVAKLNGSFRRTLVAGEMESPRAIAVDPRDGYLFWSDWDNSAPRIERCSLAGLDRQIVVQVDHFIKGGWPNGLTLDYVMRRIYWADARSDSIHTCDYNGNDHHEVISNQEFLSHPFAISLFENYVYWTDWRTNSVMRANKWTGGDVMVIQRTLTQPFDIKIMHPSRQPPGKNPCGSDNGGAINPDYFLAISNLNGEYVMMLLENEQILSVAVQPSAGKIFWIGRENGSAHLESSGMDGSSRKILVPDVGDEAKSLVVDLEANRLYWVSDSKIIYSKLDGTNVVKLNLPANATVTTIAVYKKSIYYADDVDHSIYVADKTTGSSSAKALRNNTSGVLALRIYDPADQIGSHVCQQLNGGCEHLCLPRSELSYVCRCALGYQQDPLNDHKCIGIDDFIFFSLGWELQGRPLNGSNATRVLGPISRVSSAAPIDFIASKDLLFWADTEHGQVTKMKRDG</sequence>
<keyword evidence="4" id="KW-0812">Transmembrane</keyword>
<dbReference type="CDD" id="cd00112">
    <property type="entry name" value="LDLa"/>
    <property type="match status" value="3"/>
</dbReference>
<dbReference type="InterPro" id="IPR009030">
    <property type="entry name" value="Growth_fac_rcpt_cys_sf"/>
</dbReference>
<accession>U4UIG3</accession>
<protein>
    <recommendedName>
        <fullName evidence="19">EGF-like domain-containing protein</fullName>
    </recommendedName>
</protein>
<evidence type="ECO:0000256" key="3">
    <source>
        <dbReference type="ARBA" id="ARBA00022583"/>
    </source>
</evidence>
<keyword evidence="9" id="KW-0472">Membrane</keyword>
<evidence type="ECO:0000256" key="11">
    <source>
        <dbReference type="ARBA" id="ARBA00023170"/>
    </source>
</evidence>
<comment type="caution">
    <text evidence="13">Lacks conserved residue(s) required for the propagation of feature annotation.</text>
</comment>
<keyword evidence="2" id="KW-0245">EGF-like domain</keyword>
<dbReference type="Proteomes" id="UP000030742">
    <property type="component" value="Unassembled WGS sequence"/>
</dbReference>
<dbReference type="SMART" id="SM00181">
    <property type="entry name" value="EGF"/>
    <property type="match status" value="4"/>
</dbReference>
<keyword evidence="6" id="KW-0677">Repeat</keyword>
<evidence type="ECO:0000256" key="6">
    <source>
        <dbReference type="ARBA" id="ARBA00022737"/>
    </source>
</evidence>
<evidence type="ECO:0000256" key="5">
    <source>
        <dbReference type="ARBA" id="ARBA00022729"/>
    </source>
</evidence>
<dbReference type="InterPro" id="IPR001881">
    <property type="entry name" value="EGF-like_Ca-bd_dom"/>
</dbReference>
<name>U4UIG3_DENPD</name>
<feature type="domain" description="EGF-like calcium-binding" evidence="15">
    <location>
        <begin position="202"/>
        <end position="241"/>
    </location>
</feature>
<feature type="domain" description="EGF-like" evidence="16">
    <location>
        <begin position="699"/>
        <end position="738"/>
    </location>
</feature>
<dbReference type="GO" id="GO:0006897">
    <property type="term" value="P:endocytosis"/>
    <property type="evidence" value="ECO:0007669"/>
    <property type="project" value="UniProtKB-KW"/>
</dbReference>
<gene>
    <name evidence="17" type="ORF">D910_09483</name>
</gene>
<evidence type="ECO:0000256" key="13">
    <source>
        <dbReference type="PROSITE-ProRule" id="PRU00124"/>
    </source>
</evidence>
<dbReference type="OrthoDB" id="9990982at2759"/>
<dbReference type="FunFam" id="2.120.10.30:FF:000241">
    <property type="entry name" value="Low-density lipoprotein receptor-related protein 6"/>
    <property type="match status" value="1"/>
</dbReference>
<feature type="repeat" description="LDL-receptor class B" evidence="14">
    <location>
        <begin position="428"/>
        <end position="472"/>
    </location>
</feature>
<dbReference type="EMBL" id="KB632313">
    <property type="protein sequence ID" value="ERL92163.1"/>
    <property type="molecule type" value="Genomic_DNA"/>
</dbReference>
<evidence type="ECO:0000313" key="18">
    <source>
        <dbReference type="Proteomes" id="UP000030742"/>
    </source>
</evidence>
<evidence type="ECO:0008006" key="19">
    <source>
        <dbReference type="Google" id="ProtNLM"/>
    </source>
</evidence>
<organism evidence="17 18">
    <name type="scientific">Dendroctonus ponderosae</name>
    <name type="common">Mountain pine beetle</name>
    <dbReference type="NCBI Taxonomy" id="77166"/>
    <lineage>
        <taxon>Eukaryota</taxon>
        <taxon>Metazoa</taxon>
        <taxon>Ecdysozoa</taxon>
        <taxon>Arthropoda</taxon>
        <taxon>Hexapoda</taxon>
        <taxon>Insecta</taxon>
        <taxon>Pterygota</taxon>
        <taxon>Neoptera</taxon>
        <taxon>Endopterygota</taxon>
        <taxon>Coleoptera</taxon>
        <taxon>Polyphaga</taxon>
        <taxon>Cucujiformia</taxon>
        <taxon>Curculionidae</taxon>
        <taxon>Scolytinae</taxon>
        <taxon>Dendroctonus</taxon>
    </lineage>
</organism>
<dbReference type="InterPro" id="IPR051221">
    <property type="entry name" value="LDLR-related"/>
</dbReference>
<feature type="domain" description="EGF-like calcium-binding" evidence="15">
    <location>
        <begin position="700"/>
        <end position="738"/>
    </location>
</feature>
<dbReference type="PROSITE" id="PS01209">
    <property type="entry name" value="LDLRA_1"/>
    <property type="match status" value="3"/>
</dbReference>
<dbReference type="Pfam" id="PF00057">
    <property type="entry name" value="Ldl_recept_a"/>
    <property type="match status" value="2"/>
</dbReference>
<evidence type="ECO:0000313" key="17">
    <source>
        <dbReference type="EMBL" id="ERL92163.1"/>
    </source>
</evidence>
<feature type="repeat" description="LDL-receptor class B" evidence="14">
    <location>
        <begin position="290"/>
        <end position="335"/>
    </location>
</feature>